<evidence type="ECO:0000259" key="1">
    <source>
        <dbReference type="PROSITE" id="PS51186"/>
    </source>
</evidence>
<name>X0PDA7_9LACO</name>
<feature type="domain" description="N-acetyltransferase" evidence="1">
    <location>
        <begin position="1"/>
        <end position="173"/>
    </location>
</feature>
<dbReference type="AlphaFoldDB" id="X0PDA7"/>
<evidence type="ECO:0000313" key="2">
    <source>
        <dbReference type="EMBL" id="KRM30385.1"/>
    </source>
</evidence>
<evidence type="ECO:0000313" key="3">
    <source>
        <dbReference type="Proteomes" id="UP000051236"/>
    </source>
</evidence>
<sequence>MKLIQAQLKDKNTIMTILRDGSRQLAKQGIDQWQGDYPNETQVLADIQAGHSYLYQTDAGQTVGSIAVAPSPDSSYDTLEGSWLVNTDSFAVIHRVAVLSECTGHGYATTLLQSGINLIQAKHPQAASVRIDTHQHNQAMQHLINKLGFNQVGQIAGVYTDADVSFVYEKPIRQLVGIAR</sequence>
<keyword evidence="2" id="KW-0808">Transferase</keyword>
<accession>X0PDA7</accession>
<dbReference type="STRING" id="1423734.FC83_GL001516"/>
<dbReference type="PATRIC" id="fig|1423734.3.peg.1534"/>
<dbReference type="SUPFAM" id="SSF55729">
    <property type="entry name" value="Acyl-CoA N-acyltransferases (Nat)"/>
    <property type="match status" value="1"/>
</dbReference>
<dbReference type="Proteomes" id="UP000051236">
    <property type="component" value="Unassembled WGS sequence"/>
</dbReference>
<keyword evidence="3" id="KW-1185">Reference proteome</keyword>
<comment type="caution">
    <text evidence="2">The sequence shown here is derived from an EMBL/GenBank/DDBJ whole genome shotgun (WGS) entry which is preliminary data.</text>
</comment>
<dbReference type="GO" id="GO:0016747">
    <property type="term" value="F:acyltransferase activity, transferring groups other than amino-acyl groups"/>
    <property type="evidence" value="ECO:0007669"/>
    <property type="project" value="InterPro"/>
</dbReference>
<dbReference type="InterPro" id="IPR000182">
    <property type="entry name" value="GNAT_dom"/>
</dbReference>
<protein>
    <submittedName>
        <fullName evidence="2">Acetyltransferase</fullName>
    </submittedName>
</protein>
<dbReference type="PROSITE" id="PS51186">
    <property type="entry name" value="GNAT"/>
    <property type="match status" value="1"/>
</dbReference>
<reference evidence="2 3" key="1">
    <citation type="journal article" date="2015" name="Genome Announc.">
        <title>Expanding the biotechnology potential of lactobacilli through comparative genomics of 213 strains and associated genera.</title>
        <authorList>
            <person name="Sun Z."/>
            <person name="Harris H.M."/>
            <person name="McCann A."/>
            <person name="Guo C."/>
            <person name="Argimon S."/>
            <person name="Zhang W."/>
            <person name="Yang X."/>
            <person name="Jeffery I.B."/>
            <person name="Cooney J.C."/>
            <person name="Kagawa T.F."/>
            <person name="Liu W."/>
            <person name="Song Y."/>
            <person name="Salvetti E."/>
            <person name="Wrobel A."/>
            <person name="Rasinkangas P."/>
            <person name="Parkhill J."/>
            <person name="Rea M.C."/>
            <person name="O'Sullivan O."/>
            <person name="Ritari J."/>
            <person name="Douillard F.P."/>
            <person name="Paul Ross R."/>
            <person name="Yang R."/>
            <person name="Briner A.E."/>
            <person name="Felis G.E."/>
            <person name="de Vos W.M."/>
            <person name="Barrangou R."/>
            <person name="Klaenhammer T.R."/>
            <person name="Caufield P.W."/>
            <person name="Cui Y."/>
            <person name="Zhang H."/>
            <person name="O'Toole P.W."/>
        </authorList>
    </citation>
    <scope>NUCLEOTIDE SEQUENCE [LARGE SCALE GENOMIC DNA]</scope>
    <source>
        <strain evidence="2 3">DSM 18527</strain>
    </source>
</reference>
<proteinExistence type="predicted"/>
<dbReference type="Pfam" id="PF00583">
    <property type="entry name" value="Acetyltransf_1"/>
    <property type="match status" value="1"/>
</dbReference>
<organism evidence="2 3">
    <name type="scientific">Agrilactobacillus composti DSM 18527 = JCM 14202</name>
    <dbReference type="NCBI Taxonomy" id="1423734"/>
    <lineage>
        <taxon>Bacteria</taxon>
        <taxon>Bacillati</taxon>
        <taxon>Bacillota</taxon>
        <taxon>Bacilli</taxon>
        <taxon>Lactobacillales</taxon>
        <taxon>Lactobacillaceae</taxon>
        <taxon>Agrilactobacillus</taxon>
    </lineage>
</organism>
<dbReference type="Gene3D" id="3.40.630.30">
    <property type="match status" value="1"/>
</dbReference>
<dbReference type="InterPro" id="IPR016181">
    <property type="entry name" value="Acyl_CoA_acyltransferase"/>
</dbReference>
<dbReference type="eggNOG" id="COG0456">
    <property type="taxonomic scope" value="Bacteria"/>
</dbReference>
<dbReference type="CDD" id="cd04301">
    <property type="entry name" value="NAT_SF"/>
    <property type="match status" value="1"/>
</dbReference>
<gene>
    <name evidence="2" type="ORF">FC83_GL001516</name>
</gene>
<dbReference type="OrthoDB" id="9796381at2"/>
<dbReference type="EMBL" id="AZGA01000088">
    <property type="protein sequence ID" value="KRM30385.1"/>
    <property type="molecule type" value="Genomic_DNA"/>
</dbReference>
<dbReference type="RefSeq" id="WP_035451363.1">
    <property type="nucleotide sequence ID" value="NZ_AZGA01000088.1"/>
</dbReference>